<reference evidence="1 2" key="1">
    <citation type="submission" date="2015-07" db="EMBL/GenBank/DDBJ databases">
        <authorList>
            <consortium name="Pathogen Informatics"/>
        </authorList>
    </citation>
    <scope>NUCLEOTIDE SEQUENCE [LARGE SCALE GENOMIC DNA]</scope>
    <source>
        <strain evidence="1 2">A325</strain>
    </source>
</reference>
<dbReference type="AlphaFoldDB" id="A0A655WWS5"/>
<sequence>MIAGIIAITPLGAVDSQVCAESFKRSDRTIETAKLHSAA</sequence>
<accession>A0A655WWS5</accession>
<gene>
    <name evidence="1" type="ORF">ERS013201_01499</name>
</gene>
<name>A0A655WWS5_VIBCL</name>
<protein>
    <submittedName>
        <fullName evidence="1">Uncharacterized protein</fullName>
    </submittedName>
</protein>
<dbReference type="EMBL" id="CWQJ01000007">
    <property type="protein sequence ID" value="CSB98544.1"/>
    <property type="molecule type" value="Genomic_DNA"/>
</dbReference>
<evidence type="ECO:0000313" key="2">
    <source>
        <dbReference type="Proteomes" id="UP000046067"/>
    </source>
</evidence>
<evidence type="ECO:0000313" key="1">
    <source>
        <dbReference type="EMBL" id="CSB98544.1"/>
    </source>
</evidence>
<dbReference type="Proteomes" id="UP000046067">
    <property type="component" value="Unassembled WGS sequence"/>
</dbReference>
<proteinExistence type="predicted"/>
<organism evidence="1 2">
    <name type="scientific">Vibrio cholerae</name>
    <dbReference type="NCBI Taxonomy" id="666"/>
    <lineage>
        <taxon>Bacteria</taxon>
        <taxon>Pseudomonadati</taxon>
        <taxon>Pseudomonadota</taxon>
        <taxon>Gammaproteobacteria</taxon>
        <taxon>Vibrionales</taxon>
        <taxon>Vibrionaceae</taxon>
        <taxon>Vibrio</taxon>
    </lineage>
</organism>